<keyword evidence="2" id="KW-1185">Reference proteome</keyword>
<gene>
    <name evidence="1" type="ORF">MLD38_033611</name>
</gene>
<name>A0ACB9M747_9MYRT</name>
<proteinExistence type="predicted"/>
<dbReference type="Proteomes" id="UP001057402">
    <property type="component" value="Chromosome 10"/>
</dbReference>
<sequence length="344" mass="39219">MEHLKDRTDQILFACLLLSCLLYGYFNWTSSTGSSSFSLLPSSPLSSKAPPSSLAGPVRDELEAALEAASDTNRTLIIAIVNGAYVQGDKPMLDLFMDGFWHGEGIRSLVDRLLLVAMDQVSYDRCMFLRLHCYKLPTDGDVVGEKVYMSEGFIEMMWRRTLFLGDVLRRGYSFIFTDTDVIWLRDPFPRLIMSKDVDLQISVDGFNGNETSEGNPINTGFYMIRSSNRTIALFDEWYGRRNVSVGMKEQDVLAVMIREGVLRKLEVRTRFLDTVFFSGFCQDSRDVREVCTVHANCCRTIEAKLVDLTQVIHDWERFKGSTNDTQPPQPFVWMPHSACQNSWN</sequence>
<evidence type="ECO:0000313" key="1">
    <source>
        <dbReference type="EMBL" id="KAI4320098.1"/>
    </source>
</evidence>
<organism evidence="1 2">
    <name type="scientific">Melastoma candidum</name>
    <dbReference type="NCBI Taxonomy" id="119954"/>
    <lineage>
        <taxon>Eukaryota</taxon>
        <taxon>Viridiplantae</taxon>
        <taxon>Streptophyta</taxon>
        <taxon>Embryophyta</taxon>
        <taxon>Tracheophyta</taxon>
        <taxon>Spermatophyta</taxon>
        <taxon>Magnoliopsida</taxon>
        <taxon>eudicotyledons</taxon>
        <taxon>Gunneridae</taxon>
        <taxon>Pentapetalae</taxon>
        <taxon>rosids</taxon>
        <taxon>malvids</taxon>
        <taxon>Myrtales</taxon>
        <taxon>Melastomataceae</taxon>
        <taxon>Melastomatoideae</taxon>
        <taxon>Melastomateae</taxon>
        <taxon>Melastoma</taxon>
    </lineage>
</organism>
<dbReference type="EMBL" id="CM042889">
    <property type="protein sequence ID" value="KAI4320098.1"/>
    <property type="molecule type" value="Genomic_DNA"/>
</dbReference>
<protein>
    <submittedName>
        <fullName evidence="1">Uncharacterized protein</fullName>
    </submittedName>
</protein>
<accession>A0ACB9M747</accession>
<evidence type="ECO:0000313" key="2">
    <source>
        <dbReference type="Proteomes" id="UP001057402"/>
    </source>
</evidence>
<reference evidence="2" key="1">
    <citation type="journal article" date="2023" name="Front. Plant Sci.">
        <title>Chromosomal-level genome assembly of Melastoma candidum provides insights into trichome evolution.</title>
        <authorList>
            <person name="Zhong Y."/>
            <person name="Wu W."/>
            <person name="Sun C."/>
            <person name="Zou P."/>
            <person name="Liu Y."/>
            <person name="Dai S."/>
            <person name="Zhou R."/>
        </authorList>
    </citation>
    <scope>NUCLEOTIDE SEQUENCE [LARGE SCALE GENOMIC DNA]</scope>
</reference>
<comment type="caution">
    <text evidence="1">The sequence shown here is derived from an EMBL/GenBank/DDBJ whole genome shotgun (WGS) entry which is preliminary data.</text>
</comment>